<evidence type="ECO:0000313" key="6">
    <source>
        <dbReference type="EMBL" id="KZM88540.1"/>
    </source>
</evidence>
<dbReference type="GO" id="GO:0005634">
    <property type="term" value="C:nucleus"/>
    <property type="evidence" value="ECO:0007669"/>
    <property type="project" value="UniProtKB-SubCell"/>
</dbReference>
<evidence type="ECO:0008006" key="9">
    <source>
        <dbReference type="Google" id="ProtNLM"/>
    </source>
</evidence>
<evidence type="ECO:0000256" key="4">
    <source>
        <dbReference type="ARBA" id="ARBA00023242"/>
    </source>
</evidence>
<sequence length="419" mass="46262">MQTIRQHERINLAGLKAEIVRKIGPERSKHYFKLLDRFLKLKVNKVEFNRICKGIVGRENIPLHNQFICSILENVYTAKVPPLANGVDVRKAAVVVDCKEPLGDVREQNGFHPVINQPQNPSSLSNGSILPLSPKKARTGIRERRGGDRRSALGANGKAQQPLVTQCSDFRVASENGEFITPNRTVQQHQGLKRQADKDTQLLDDHPVKLSKVSAVGTISVHSTDQTELIAKKDVTEVSARRLLNPPLGIPSSAASTGGARKLVPLASSSKILSSFDSGDLMDTVTLKEHMEQIATANGLEGVSSESAEILNNGLEAHLKGLVKSCHELVAARSGLFQSDHISQKHQVHLRTFNGYRPGYHYPTQSSSSPSEVTHEHRPRCPTSLLDFRTAMELNPQQLGEDWPLLLEKIRAHADEEEM</sequence>
<dbReference type="GO" id="GO:0000124">
    <property type="term" value="C:SAGA complex"/>
    <property type="evidence" value="ECO:0007669"/>
    <property type="project" value="TreeGrafter"/>
</dbReference>
<comment type="subcellular location">
    <subcellularLocation>
        <location evidence="1">Nucleus</location>
    </subcellularLocation>
</comment>
<dbReference type="AlphaFoldDB" id="A0A161ZQ26"/>
<dbReference type="GO" id="GO:0006357">
    <property type="term" value="P:regulation of transcription by RNA polymerase II"/>
    <property type="evidence" value="ECO:0007669"/>
    <property type="project" value="TreeGrafter"/>
</dbReference>
<feature type="compositionally biased region" description="Basic and acidic residues" evidence="5">
    <location>
        <begin position="140"/>
        <end position="151"/>
    </location>
</feature>
<dbReference type="PANTHER" id="PTHR21277">
    <property type="entry name" value="TRANSCRIPTIONAL ADAPTER 1"/>
    <property type="match status" value="1"/>
</dbReference>
<dbReference type="Pfam" id="PF12767">
    <property type="entry name" value="SAGA-Tad1"/>
    <property type="match status" value="1"/>
</dbReference>
<reference evidence="7" key="2">
    <citation type="submission" date="2022-03" db="EMBL/GenBank/DDBJ databases">
        <title>Draft title - Genomic analysis of global carrot germplasm unveils the trajectory of domestication and the origin of high carotenoid orange carrot.</title>
        <authorList>
            <person name="Iorizzo M."/>
            <person name="Ellison S."/>
            <person name="Senalik D."/>
            <person name="Macko-Podgorni A."/>
            <person name="Grzebelus D."/>
            <person name="Bostan H."/>
            <person name="Rolling W."/>
            <person name="Curaba J."/>
            <person name="Simon P."/>
        </authorList>
    </citation>
    <scope>NUCLEOTIDE SEQUENCE</scope>
    <source>
        <tissue evidence="7">Leaf</tissue>
    </source>
</reference>
<dbReference type="OMA" id="RQHERIN"/>
<dbReference type="Proteomes" id="UP000077755">
    <property type="component" value="Chromosome 7"/>
</dbReference>
<organism evidence="6">
    <name type="scientific">Daucus carota subsp. sativus</name>
    <name type="common">Carrot</name>
    <dbReference type="NCBI Taxonomy" id="79200"/>
    <lineage>
        <taxon>Eukaryota</taxon>
        <taxon>Viridiplantae</taxon>
        <taxon>Streptophyta</taxon>
        <taxon>Embryophyta</taxon>
        <taxon>Tracheophyta</taxon>
        <taxon>Spermatophyta</taxon>
        <taxon>Magnoliopsida</taxon>
        <taxon>eudicotyledons</taxon>
        <taxon>Gunneridae</taxon>
        <taxon>Pentapetalae</taxon>
        <taxon>asterids</taxon>
        <taxon>campanulids</taxon>
        <taxon>Apiales</taxon>
        <taxon>Apiaceae</taxon>
        <taxon>Apioideae</taxon>
        <taxon>Scandiceae</taxon>
        <taxon>Daucinae</taxon>
        <taxon>Daucus</taxon>
        <taxon>Daucus sect. Daucus</taxon>
    </lineage>
</organism>
<dbReference type="STRING" id="79200.A0A161ZQ26"/>
<protein>
    <recommendedName>
        <fullName evidence="9">Transcriptional coactivator Hfi1/Transcriptional adapter 1</fullName>
    </recommendedName>
</protein>
<evidence type="ECO:0000313" key="8">
    <source>
        <dbReference type="Proteomes" id="UP000077755"/>
    </source>
</evidence>
<evidence type="ECO:0000256" key="1">
    <source>
        <dbReference type="ARBA" id="ARBA00004123"/>
    </source>
</evidence>
<dbReference type="EMBL" id="CP093349">
    <property type="protein sequence ID" value="WOH09979.1"/>
    <property type="molecule type" value="Genomic_DNA"/>
</dbReference>
<gene>
    <name evidence="6" type="ORF">DCAR_025615</name>
    <name evidence="7" type="ORF">DCAR_0729440</name>
</gene>
<evidence type="ECO:0000256" key="2">
    <source>
        <dbReference type="ARBA" id="ARBA00023015"/>
    </source>
</evidence>
<keyword evidence="4" id="KW-0539">Nucleus</keyword>
<evidence type="ECO:0000313" key="7">
    <source>
        <dbReference type="EMBL" id="WOH09979.1"/>
    </source>
</evidence>
<keyword evidence="3" id="KW-0804">Transcription</keyword>
<dbReference type="Gramene" id="KZM88540">
    <property type="protein sequence ID" value="KZM88540"/>
    <property type="gene ID" value="DCAR_025615"/>
</dbReference>
<proteinExistence type="predicted"/>
<reference evidence="6" key="1">
    <citation type="journal article" date="2016" name="Nat. Genet.">
        <title>A high-quality carrot genome assembly provides new insights into carotenoid accumulation and asterid genome evolution.</title>
        <authorList>
            <person name="Iorizzo M."/>
            <person name="Ellison S."/>
            <person name="Senalik D."/>
            <person name="Zeng P."/>
            <person name="Satapoomin P."/>
            <person name="Huang J."/>
            <person name="Bowman M."/>
            <person name="Iovene M."/>
            <person name="Sanseverino W."/>
            <person name="Cavagnaro P."/>
            <person name="Yildiz M."/>
            <person name="Macko-Podgorni A."/>
            <person name="Moranska E."/>
            <person name="Grzebelus E."/>
            <person name="Grzebelus D."/>
            <person name="Ashrafi H."/>
            <person name="Zheng Z."/>
            <person name="Cheng S."/>
            <person name="Spooner D."/>
            <person name="Van Deynze A."/>
            <person name="Simon P."/>
        </authorList>
    </citation>
    <scope>NUCLEOTIDE SEQUENCE [LARGE SCALE GENOMIC DNA]</scope>
    <source>
        <tissue evidence="6">Leaf</tissue>
    </source>
</reference>
<dbReference type="InterPro" id="IPR024738">
    <property type="entry name" value="Hfi1/Tada1"/>
</dbReference>
<dbReference type="EMBL" id="LNRQ01000007">
    <property type="protein sequence ID" value="KZM88540.1"/>
    <property type="molecule type" value="Genomic_DNA"/>
</dbReference>
<accession>A0A161ZQ26</accession>
<dbReference type="GO" id="GO:0003713">
    <property type="term" value="F:transcription coactivator activity"/>
    <property type="evidence" value="ECO:0007669"/>
    <property type="project" value="TreeGrafter"/>
</dbReference>
<evidence type="ECO:0000256" key="3">
    <source>
        <dbReference type="ARBA" id="ARBA00023163"/>
    </source>
</evidence>
<keyword evidence="2" id="KW-0805">Transcription regulation</keyword>
<evidence type="ECO:0000256" key="5">
    <source>
        <dbReference type="SAM" id="MobiDB-lite"/>
    </source>
</evidence>
<dbReference type="PANTHER" id="PTHR21277:SF5">
    <property type="entry name" value="TRANSCRIPTIONAL ADAPTER 1"/>
    <property type="match status" value="1"/>
</dbReference>
<feature type="compositionally biased region" description="Polar residues" evidence="5">
    <location>
        <begin position="116"/>
        <end position="128"/>
    </location>
</feature>
<keyword evidence="8" id="KW-1185">Reference proteome</keyword>
<feature type="region of interest" description="Disordered" evidence="5">
    <location>
        <begin position="109"/>
        <end position="158"/>
    </location>
</feature>
<name>A0A161ZQ26_DAUCS</name>
<dbReference type="CDD" id="cd22933">
    <property type="entry name" value="HFD_HFI1"/>
    <property type="match status" value="1"/>
</dbReference>